<proteinExistence type="predicted"/>
<gene>
    <name evidence="1" type="ORF">CLUMA_CG012540</name>
</gene>
<name>A0A1J1IG49_9DIPT</name>
<protein>
    <submittedName>
        <fullName evidence="1">CLUMA_CG012540, isoform A</fullName>
    </submittedName>
</protein>
<keyword evidence="2" id="KW-1185">Reference proteome</keyword>
<dbReference type="AlphaFoldDB" id="A0A1J1IG49"/>
<dbReference type="EMBL" id="CVRI01000049">
    <property type="protein sequence ID" value="CRK99192.1"/>
    <property type="molecule type" value="Genomic_DNA"/>
</dbReference>
<sequence length="76" mass="9632">MHYMFMKMLKRSEKKNQQTKYFKIVVYFRISDNMMEWNQNKKKKNIFLNQVDKLEEFELFNENALEIKYRINYVHI</sequence>
<evidence type="ECO:0000313" key="1">
    <source>
        <dbReference type="EMBL" id="CRK99192.1"/>
    </source>
</evidence>
<accession>A0A1J1IG49</accession>
<evidence type="ECO:0000313" key="2">
    <source>
        <dbReference type="Proteomes" id="UP000183832"/>
    </source>
</evidence>
<reference evidence="1 2" key="1">
    <citation type="submission" date="2015-04" db="EMBL/GenBank/DDBJ databases">
        <authorList>
            <person name="Syromyatnikov M.Y."/>
            <person name="Popov V.N."/>
        </authorList>
    </citation>
    <scope>NUCLEOTIDE SEQUENCE [LARGE SCALE GENOMIC DNA]</scope>
</reference>
<dbReference type="Proteomes" id="UP000183832">
    <property type="component" value="Unassembled WGS sequence"/>
</dbReference>
<organism evidence="1 2">
    <name type="scientific">Clunio marinus</name>
    <dbReference type="NCBI Taxonomy" id="568069"/>
    <lineage>
        <taxon>Eukaryota</taxon>
        <taxon>Metazoa</taxon>
        <taxon>Ecdysozoa</taxon>
        <taxon>Arthropoda</taxon>
        <taxon>Hexapoda</taxon>
        <taxon>Insecta</taxon>
        <taxon>Pterygota</taxon>
        <taxon>Neoptera</taxon>
        <taxon>Endopterygota</taxon>
        <taxon>Diptera</taxon>
        <taxon>Nematocera</taxon>
        <taxon>Chironomoidea</taxon>
        <taxon>Chironomidae</taxon>
        <taxon>Clunio</taxon>
    </lineage>
</organism>